<keyword evidence="3" id="KW-1185">Reference proteome</keyword>
<name>A0ABT6M4J4_9NOCA</name>
<dbReference type="Proteomes" id="UP001160334">
    <property type="component" value="Unassembled WGS sequence"/>
</dbReference>
<evidence type="ECO:0000313" key="2">
    <source>
        <dbReference type="EMBL" id="MDH6279223.1"/>
    </source>
</evidence>
<dbReference type="EMBL" id="JARXVC010000001">
    <property type="protein sequence ID" value="MDH6279223.1"/>
    <property type="molecule type" value="Genomic_DNA"/>
</dbReference>
<feature type="transmembrane region" description="Helical" evidence="1">
    <location>
        <begin position="92"/>
        <end position="117"/>
    </location>
</feature>
<feature type="transmembrane region" description="Helical" evidence="1">
    <location>
        <begin position="56"/>
        <end position="80"/>
    </location>
</feature>
<accession>A0ABT6M4J4</accession>
<protein>
    <submittedName>
        <fullName evidence="2">Uncharacterized protein</fullName>
    </submittedName>
</protein>
<gene>
    <name evidence="2" type="ORF">M2280_000428</name>
</gene>
<evidence type="ECO:0000313" key="3">
    <source>
        <dbReference type="Proteomes" id="UP001160334"/>
    </source>
</evidence>
<organism evidence="2 3">
    <name type="scientific">Prescottella agglutinans</name>
    <dbReference type="NCBI Taxonomy" id="1644129"/>
    <lineage>
        <taxon>Bacteria</taxon>
        <taxon>Bacillati</taxon>
        <taxon>Actinomycetota</taxon>
        <taxon>Actinomycetes</taxon>
        <taxon>Mycobacteriales</taxon>
        <taxon>Nocardiaceae</taxon>
        <taxon>Prescottella</taxon>
    </lineage>
</organism>
<keyword evidence="1" id="KW-0812">Transmembrane</keyword>
<feature type="transmembrane region" description="Helical" evidence="1">
    <location>
        <begin position="123"/>
        <end position="144"/>
    </location>
</feature>
<reference evidence="2 3" key="1">
    <citation type="submission" date="2023-04" db="EMBL/GenBank/DDBJ databases">
        <title>Forest soil microbial communities from Buena Vista Peninsula, Colon Province, Panama.</title>
        <authorList>
            <person name="Bouskill N."/>
        </authorList>
    </citation>
    <scope>NUCLEOTIDE SEQUENCE [LARGE SCALE GENOMIC DNA]</scope>
    <source>
        <strain evidence="2 3">CFH S0262</strain>
    </source>
</reference>
<dbReference type="RefSeq" id="WP_280758601.1">
    <property type="nucleotide sequence ID" value="NZ_JARXVC010000001.1"/>
</dbReference>
<evidence type="ECO:0000256" key="1">
    <source>
        <dbReference type="SAM" id="Phobius"/>
    </source>
</evidence>
<comment type="caution">
    <text evidence="2">The sequence shown here is derived from an EMBL/GenBank/DDBJ whole genome shotgun (WGS) entry which is preliminary data.</text>
</comment>
<keyword evidence="1" id="KW-1133">Transmembrane helix</keyword>
<sequence>MTSATTSTTTTTTIHAKSATHAHARSTVTQWTISGVGMARILYGGILLLALPANGFAAGTGFATAAVATTGVEFVIQGIATTALANVLTRSYIAVTISVALDALVTVLAMVLLAAGWNQLTAAGGLAVLGAVAVATISAVIVALTSTSA</sequence>
<keyword evidence="1" id="KW-0472">Membrane</keyword>
<proteinExistence type="predicted"/>